<dbReference type="InterPro" id="IPR000653">
    <property type="entry name" value="DegT/StrS_aminotransferase"/>
</dbReference>
<dbReference type="PANTHER" id="PTHR30244">
    <property type="entry name" value="TRANSAMINASE"/>
    <property type="match status" value="1"/>
</dbReference>
<dbReference type="Gene3D" id="3.90.1150.10">
    <property type="entry name" value="Aspartate Aminotransferase, domain 1"/>
    <property type="match status" value="1"/>
</dbReference>
<accession>A0A2U1JY73</accession>
<dbReference type="AlphaFoldDB" id="A0A2U1JY73"/>
<dbReference type="InterPro" id="IPR015424">
    <property type="entry name" value="PyrdxlP-dep_Trfase"/>
</dbReference>
<dbReference type="OrthoDB" id="9804264at2"/>
<dbReference type="InterPro" id="IPR015421">
    <property type="entry name" value="PyrdxlP-dep_Trfase_major"/>
</dbReference>
<dbReference type="Proteomes" id="UP000245618">
    <property type="component" value="Unassembled WGS sequence"/>
</dbReference>
<reference evidence="5 6" key="1">
    <citation type="submission" date="2018-04" db="EMBL/GenBank/DDBJ databases">
        <title>Flavobacterium sp. nov., isolated from glacier ice.</title>
        <authorList>
            <person name="Liu Q."/>
            <person name="Xin Y.-H."/>
        </authorList>
    </citation>
    <scope>NUCLEOTIDE SEQUENCE [LARGE SCALE GENOMIC DNA]</scope>
    <source>
        <strain evidence="5 6">LB2P30</strain>
    </source>
</reference>
<feature type="modified residue" description="N6-(pyridoxal phosphate)lysine" evidence="3">
    <location>
        <position position="186"/>
    </location>
</feature>
<dbReference type="PIRSF" id="PIRSF000390">
    <property type="entry name" value="PLP_StrS"/>
    <property type="match status" value="1"/>
</dbReference>
<dbReference type="GO" id="GO:0030170">
    <property type="term" value="F:pyridoxal phosphate binding"/>
    <property type="evidence" value="ECO:0007669"/>
    <property type="project" value="TreeGrafter"/>
</dbReference>
<comment type="caution">
    <text evidence="5">The sequence shown here is derived from an EMBL/GenBank/DDBJ whole genome shotgun (WGS) entry which is preliminary data.</text>
</comment>
<dbReference type="CDD" id="cd00616">
    <property type="entry name" value="AHBA_syn"/>
    <property type="match status" value="1"/>
</dbReference>
<evidence type="ECO:0000256" key="3">
    <source>
        <dbReference type="PIRSR" id="PIRSR000390-2"/>
    </source>
</evidence>
<dbReference type="Gene3D" id="3.40.640.10">
    <property type="entry name" value="Type I PLP-dependent aspartate aminotransferase-like (Major domain)"/>
    <property type="match status" value="1"/>
</dbReference>
<proteinExistence type="inferred from homology"/>
<protein>
    <submittedName>
        <fullName evidence="5">Aminotransferase DegT</fullName>
    </submittedName>
</protein>
<dbReference type="GO" id="GO:0008483">
    <property type="term" value="F:transaminase activity"/>
    <property type="evidence" value="ECO:0007669"/>
    <property type="project" value="UniProtKB-KW"/>
</dbReference>
<name>A0A2U1JY73_9FLAO</name>
<sequence length="375" mass="42165">MSKNNFIPVNTPLLDGNELKYVTECITTGWISSEGPFVDKFESALAQYTDRRHGIAVANGTAALDIAFSAIGLKKGDEVILPSHTIISCILQIIRIGAIPILVDSELKTWNMDVDEIESKITSKTKAILAVHLYGLPCRIDKIIEIADKHNLYVIEDAAQMIGQTFNGKPCGSFGHISTTSFYPNKQVTTGEGGMCLTNDDDLANKCRSFRNLCFQTESRFVHKELGWNYRMTNIQAALGLAQVEKLDEHVVLKRKIGNKYSELLKDISGFNLPLMETEYAKNIYWVYGIFLNENSKYNAKEAMLLLQEAGIATRPFYYPMHLQPVFQEDKLFEGQEYPNAEILYNRAFYIPSGVGFTENDVEAVSKVLIDLFKV</sequence>
<keyword evidence="5" id="KW-0032">Aminotransferase</keyword>
<comment type="similarity">
    <text evidence="1 4">Belongs to the DegT/DnrJ/EryC1 family.</text>
</comment>
<feature type="active site" description="Proton acceptor" evidence="2">
    <location>
        <position position="186"/>
    </location>
</feature>
<keyword evidence="5" id="KW-0808">Transferase</keyword>
<dbReference type="EMBL" id="QCZH01000005">
    <property type="protein sequence ID" value="PWA09909.1"/>
    <property type="molecule type" value="Genomic_DNA"/>
</dbReference>
<keyword evidence="6" id="KW-1185">Reference proteome</keyword>
<organism evidence="5 6">
    <name type="scientific">Flavobacterium laiguense</name>
    <dbReference type="NCBI Taxonomy" id="2169409"/>
    <lineage>
        <taxon>Bacteria</taxon>
        <taxon>Pseudomonadati</taxon>
        <taxon>Bacteroidota</taxon>
        <taxon>Flavobacteriia</taxon>
        <taxon>Flavobacteriales</taxon>
        <taxon>Flavobacteriaceae</taxon>
        <taxon>Flavobacterium</taxon>
    </lineage>
</organism>
<evidence type="ECO:0000256" key="4">
    <source>
        <dbReference type="RuleBase" id="RU004508"/>
    </source>
</evidence>
<dbReference type="Pfam" id="PF01041">
    <property type="entry name" value="DegT_DnrJ_EryC1"/>
    <property type="match status" value="1"/>
</dbReference>
<dbReference type="InterPro" id="IPR015422">
    <property type="entry name" value="PyrdxlP-dep_Trfase_small"/>
</dbReference>
<dbReference type="RefSeq" id="WP_116761943.1">
    <property type="nucleotide sequence ID" value="NZ_QCZH01000005.1"/>
</dbReference>
<keyword evidence="3 4" id="KW-0663">Pyridoxal phosphate</keyword>
<dbReference type="PANTHER" id="PTHR30244:SF34">
    <property type="entry name" value="DTDP-4-AMINO-4,6-DIDEOXYGALACTOSE TRANSAMINASE"/>
    <property type="match status" value="1"/>
</dbReference>
<gene>
    <name evidence="5" type="ORF">DB891_06985</name>
</gene>
<evidence type="ECO:0000256" key="1">
    <source>
        <dbReference type="ARBA" id="ARBA00037999"/>
    </source>
</evidence>
<evidence type="ECO:0000256" key="2">
    <source>
        <dbReference type="PIRSR" id="PIRSR000390-1"/>
    </source>
</evidence>
<dbReference type="SUPFAM" id="SSF53383">
    <property type="entry name" value="PLP-dependent transferases"/>
    <property type="match status" value="1"/>
</dbReference>
<evidence type="ECO:0000313" key="6">
    <source>
        <dbReference type="Proteomes" id="UP000245618"/>
    </source>
</evidence>
<evidence type="ECO:0000313" key="5">
    <source>
        <dbReference type="EMBL" id="PWA09909.1"/>
    </source>
</evidence>
<dbReference type="GO" id="GO:0000271">
    <property type="term" value="P:polysaccharide biosynthetic process"/>
    <property type="evidence" value="ECO:0007669"/>
    <property type="project" value="TreeGrafter"/>
</dbReference>